<keyword evidence="7" id="KW-1185">Reference proteome</keyword>
<evidence type="ECO:0000259" key="4">
    <source>
        <dbReference type="Pfam" id="PF00891"/>
    </source>
</evidence>
<dbReference type="SUPFAM" id="SSF46785">
    <property type="entry name" value="Winged helix' DNA-binding domain"/>
    <property type="match status" value="1"/>
</dbReference>
<evidence type="ECO:0000256" key="3">
    <source>
        <dbReference type="ARBA" id="ARBA00022691"/>
    </source>
</evidence>
<dbReference type="InterPro" id="IPR001077">
    <property type="entry name" value="COMT_C"/>
</dbReference>
<organism evidence="6 7">
    <name type="scientific">Podospora aff. communis PSN243</name>
    <dbReference type="NCBI Taxonomy" id="3040156"/>
    <lineage>
        <taxon>Eukaryota</taxon>
        <taxon>Fungi</taxon>
        <taxon>Dikarya</taxon>
        <taxon>Ascomycota</taxon>
        <taxon>Pezizomycotina</taxon>
        <taxon>Sordariomycetes</taxon>
        <taxon>Sordariomycetidae</taxon>
        <taxon>Sordariales</taxon>
        <taxon>Podosporaceae</taxon>
        <taxon>Podospora</taxon>
    </lineage>
</organism>
<name>A0AAV9H3J4_9PEZI</name>
<dbReference type="GO" id="GO:0032259">
    <property type="term" value="P:methylation"/>
    <property type="evidence" value="ECO:0007669"/>
    <property type="project" value="UniProtKB-KW"/>
</dbReference>
<dbReference type="PANTHER" id="PTHR43712:SF12">
    <property type="entry name" value="STERIGMATOCYSTIN 8-O-METHYLTRANSFERASE"/>
    <property type="match status" value="1"/>
</dbReference>
<dbReference type="GO" id="GO:0008171">
    <property type="term" value="F:O-methyltransferase activity"/>
    <property type="evidence" value="ECO:0007669"/>
    <property type="project" value="InterPro"/>
</dbReference>
<dbReference type="Gene3D" id="1.10.10.10">
    <property type="entry name" value="Winged helix-like DNA-binding domain superfamily/Winged helix DNA-binding domain"/>
    <property type="match status" value="1"/>
</dbReference>
<reference evidence="6" key="2">
    <citation type="submission" date="2023-05" db="EMBL/GenBank/DDBJ databases">
        <authorList>
            <consortium name="Lawrence Berkeley National Laboratory"/>
            <person name="Steindorff A."/>
            <person name="Hensen N."/>
            <person name="Bonometti L."/>
            <person name="Westerberg I."/>
            <person name="Brannstrom I.O."/>
            <person name="Guillou S."/>
            <person name="Cros-Aarteil S."/>
            <person name="Calhoun S."/>
            <person name="Haridas S."/>
            <person name="Kuo A."/>
            <person name="Mondo S."/>
            <person name="Pangilinan J."/>
            <person name="Riley R."/>
            <person name="Labutti K."/>
            <person name="Andreopoulos B."/>
            <person name="Lipzen A."/>
            <person name="Chen C."/>
            <person name="Yanf M."/>
            <person name="Daum C."/>
            <person name="Ng V."/>
            <person name="Clum A."/>
            <person name="Ohm R."/>
            <person name="Martin F."/>
            <person name="Silar P."/>
            <person name="Natvig D."/>
            <person name="Lalanne C."/>
            <person name="Gautier V."/>
            <person name="Ament-Velasquez S.L."/>
            <person name="Kruys A."/>
            <person name="Hutchinson M.I."/>
            <person name="Powell A.J."/>
            <person name="Barry K."/>
            <person name="Miller A.N."/>
            <person name="Grigoriev I.V."/>
            <person name="Debuchy R."/>
            <person name="Gladieux P."/>
            <person name="Thoren M.H."/>
            <person name="Johannesson H."/>
        </authorList>
    </citation>
    <scope>NUCLEOTIDE SEQUENCE</scope>
    <source>
        <strain evidence="6">PSN243</strain>
    </source>
</reference>
<dbReference type="PANTHER" id="PTHR43712">
    <property type="entry name" value="PUTATIVE (AFU_ORTHOLOGUE AFUA_4G14580)-RELATED"/>
    <property type="match status" value="1"/>
</dbReference>
<keyword evidence="2" id="KW-0808">Transferase</keyword>
<dbReference type="EMBL" id="MU865914">
    <property type="protein sequence ID" value="KAK4455245.1"/>
    <property type="molecule type" value="Genomic_DNA"/>
</dbReference>
<feature type="domain" description="O-methyltransferase dimerisation" evidence="5">
    <location>
        <begin position="84"/>
        <end position="153"/>
    </location>
</feature>
<dbReference type="Gene3D" id="3.40.50.150">
    <property type="entry name" value="Vaccinia Virus protein VP39"/>
    <property type="match status" value="1"/>
</dbReference>
<comment type="caution">
    <text evidence="6">The sequence shown here is derived from an EMBL/GenBank/DDBJ whole genome shotgun (WGS) entry which is preliminary data.</text>
</comment>
<accession>A0AAV9H3J4</accession>
<evidence type="ECO:0000256" key="2">
    <source>
        <dbReference type="ARBA" id="ARBA00022679"/>
    </source>
</evidence>
<dbReference type="Pfam" id="PF00891">
    <property type="entry name" value="Methyltransf_2"/>
    <property type="match status" value="1"/>
</dbReference>
<gene>
    <name evidence="6" type="ORF">QBC34DRAFT_460058</name>
</gene>
<dbReference type="InterPro" id="IPR012967">
    <property type="entry name" value="COMT_dimerisation"/>
</dbReference>
<feature type="domain" description="O-methyltransferase C-terminal" evidence="4">
    <location>
        <begin position="204"/>
        <end position="396"/>
    </location>
</feature>
<dbReference type="CDD" id="cd02440">
    <property type="entry name" value="AdoMet_MTases"/>
    <property type="match status" value="1"/>
</dbReference>
<sequence>MTARPSISRIAQLAATIVASVAEFESALAAKDIPSPAFDENNTTTTPEDAVDAQDTIIDAASELIDLLRAPLASLYLQGAHNANVPLQFISRFRIADLVPLGGRASYAEIAEKTGVERQLVRRLLRYAMTMRVFCEPEPDMVAHTRISKALANSDIPLNEWLRVGTHEMWPASVKMLDAVQNYPSASEPNETGFSLANNTSDSIYDILGQSPKRAAAFARSMKVFSAQPAHSTQYITHHYPWAALGPDIRVVDLGGSRGHVAIALASHHPNLRILVQDLPAMISGAEAALPHNLKGRVTFREHDLFSEQTEPADVYYMRWILHNWSDKYCLQILRAQIPMLRKGTRVIIQEAVLPEPGQGSLWRERYHRMSDMTMASVFNGKERTVAEWKALLAEADKRFVLKGVTEPKGSALGILEVIWEA</sequence>
<evidence type="ECO:0000259" key="5">
    <source>
        <dbReference type="Pfam" id="PF08100"/>
    </source>
</evidence>
<evidence type="ECO:0000256" key="1">
    <source>
        <dbReference type="ARBA" id="ARBA00022603"/>
    </source>
</evidence>
<protein>
    <submittedName>
        <fullName evidence="6">S-adenosyl-L-methionine-dependent methyltransferase</fullName>
    </submittedName>
</protein>
<dbReference type="SUPFAM" id="SSF53335">
    <property type="entry name" value="S-adenosyl-L-methionine-dependent methyltransferases"/>
    <property type="match status" value="1"/>
</dbReference>
<dbReference type="PROSITE" id="PS51683">
    <property type="entry name" value="SAM_OMT_II"/>
    <property type="match status" value="1"/>
</dbReference>
<proteinExistence type="predicted"/>
<dbReference type="InterPro" id="IPR016461">
    <property type="entry name" value="COMT-like"/>
</dbReference>
<dbReference type="InterPro" id="IPR036388">
    <property type="entry name" value="WH-like_DNA-bd_sf"/>
</dbReference>
<evidence type="ECO:0000313" key="6">
    <source>
        <dbReference type="EMBL" id="KAK4455245.1"/>
    </source>
</evidence>
<evidence type="ECO:0000313" key="7">
    <source>
        <dbReference type="Proteomes" id="UP001321760"/>
    </source>
</evidence>
<keyword evidence="3" id="KW-0949">S-adenosyl-L-methionine</keyword>
<dbReference type="Proteomes" id="UP001321760">
    <property type="component" value="Unassembled WGS sequence"/>
</dbReference>
<keyword evidence="1 6" id="KW-0489">Methyltransferase</keyword>
<reference evidence="6" key="1">
    <citation type="journal article" date="2023" name="Mol. Phylogenet. Evol.">
        <title>Genome-scale phylogeny and comparative genomics of the fungal order Sordariales.</title>
        <authorList>
            <person name="Hensen N."/>
            <person name="Bonometti L."/>
            <person name="Westerberg I."/>
            <person name="Brannstrom I.O."/>
            <person name="Guillou S."/>
            <person name="Cros-Aarteil S."/>
            <person name="Calhoun S."/>
            <person name="Haridas S."/>
            <person name="Kuo A."/>
            <person name="Mondo S."/>
            <person name="Pangilinan J."/>
            <person name="Riley R."/>
            <person name="LaButti K."/>
            <person name="Andreopoulos B."/>
            <person name="Lipzen A."/>
            <person name="Chen C."/>
            <person name="Yan M."/>
            <person name="Daum C."/>
            <person name="Ng V."/>
            <person name="Clum A."/>
            <person name="Steindorff A."/>
            <person name="Ohm R.A."/>
            <person name="Martin F."/>
            <person name="Silar P."/>
            <person name="Natvig D.O."/>
            <person name="Lalanne C."/>
            <person name="Gautier V."/>
            <person name="Ament-Velasquez S.L."/>
            <person name="Kruys A."/>
            <person name="Hutchinson M.I."/>
            <person name="Powell A.J."/>
            <person name="Barry K."/>
            <person name="Miller A.N."/>
            <person name="Grigoriev I.V."/>
            <person name="Debuchy R."/>
            <person name="Gladieux P."/>
            <person name="Hiltunen Thoren M."/>
            <person name="Johannesson H."/>
        </authorList>
    </citation>
    <scope>NUCLEOTIDE SEQUENCE</scope>
    <source>
        <strain evidence="6">PSN243</strain>
    </source>
</reference>
<dbReference type="InterPro" id="IPR036390">
    <property type="entry name" value="WH_DNA-bd_sf"/>
</dbReference>
<dbReference type="AlphaFoldDB" id="A0AAV9H3J4"/>
<dbReference type="Pfam" id="PF08100">
    <property type="entry name" value="Dimerisation"/>
    <property type="match status" value="1"/>
</dbReference>
<dbReference type="InterPro" id="IPR029063">
    <property type="entry name" value="SAM-dependent_MTases_sf"/>
</dbReference>